<accession>A0A1D8JI95</accession>
<organism evidence="1 2">
    <name type="scientific">Sporosarcina ureilytica</name>
    <dbReference type="NCBI Taxonomy" id="298596"/>
    <lineage>
        <taxon>Bacteria</taxon>
        <taxon>Bacillati</taxon>
        <taxon>Bacillota</taxon>
        <taxon>Bacilli</taxon>
        <taxon>Bacillales</taxon>
        <taxon>Caryophanaceae</taxon>
        <taxon>Sporosarcina</taxon>
    </lineage>
</organism>
<dbReference type="KEGG" id="surl:BI350_13425"/>
<protein>
    <submittedName>
        <fullName evidence="1">Uncharacterized protein</fullName>
    </submittedName>
</protein>
<dbReference type="RefSeq" id="WP_075528598.1">
    <property type="nucleotide sequence ID" value="NZ_CP017560.1"/>
</dbReference>
<proteinExistence type="predicted"/>
<evidence type="ECO:0000313" key="1">
    <source>
        <dbReference type="EMBL" id="AOV08435.1"/>
    </source>
</evidence>
<gene>
    <name evidence="1" type="ORF">BI350_13425</name>
</gene>
<evidence type="ECO:0000313" key="2">
    <source>
        <dbReference type="Proteomes" id="UP000185746"/>
    </source>
</evidence>
<dbReference type="AlphaFoldDB" id="A0A1D8JI95"/>
<keyword evidence="2" id="KW-1185">Reference proteome</keyword>
<name>A0A1D8JI95_9BACL</name>
<dbReference type="Proteomes" id="UP000185746">
    <property type="component" value="Chromosome"/>
</dbReference>
<reference evidence="1 2" key="1">
    <citation type="submission" date="2016-09" db="EMBL/GenBank/DDBJ databases">
        <title>Complete genome sequence of the Lysinibacillus sphaericus LMG 22257, a specie of Bacillus with ureolytic activity that can effectively biodeposit calcium carbonate.</title>
        <authorList>
            <person name="Yan W."/>
        </authorList>
    </citation>
    <scope>NUCLEOTIDE SEQUENCE [LARGE SCALE GENOMIC DNA]</scope>
    <source>
        <strain evidence="1 2">LMG 22257</strain>
    </source>
</reference>
<dbReference type="EMBL" id="CP017560">
    <property type="protein sequence ID" value="AOV08435.1"/>
    <property type="molecule type" value="Genomic_DNA"/>
</dbReference>
<sequence length="98" mass="11057">MGYILPVSSFRSQQYANRIMASEETAEIPRVHRIDMNTDFSQVLERTIISQQVIKEQMQQKRSLAPLNSQSTIYSNQANLLPANAPMIGKGIAINTYV</sequence>